<evidence type="ECO:0000256" key="5">
    <source>
        <dbReference type="PROSITE-ProRule" id="PRU00284"/>
    </source>
</evidence>
<gene>
    <name evidence="9" type="ORF">GGQ55_001619</name>
</gene>
<keyword evidence="6" id="KW-0472">Membrane</keyword>
<comment type="similarity">
    <text evidence="4">Belongs to the methyl-accepting chemotaxis (MCP) protein family.</text>
</comment>
<dbReference type="InterPro" id="IPR004090">
    <property type="entry name" value="Chemotax_Me-accpt_rcpt"/>
</dbReference>
<evidence type="ECO:0000256" key="1">
    <source>
        <dbReference type="ARBA" id="ARBA00022692"/>
    </source>
</evidence>
<keyword evidence="10" id="KW-1185">Reference proteome</keyword>
<sequence>MSESMIDAGTGTARPSRALWGDRSVKTKVLATVTVSAAVAGVIGFMGLVSLDDAAVSAQALYESNLIGAVSATEMDTLLSDMRVNTRDTVLASDLQDVEANLADVDGLRTEFDAAVATYTAGEMTTAQKDCVDEVVDAMDQYVAFQKNVLAPLARSGDVDGWIATNDAQGAPILKTLTADIDELRDSEEKAAAQAAAAIEADYTTQRAISISVMVAGVLLSLGLGWLVAAKLARTSRRVQTVAEALASGDLTKVSGVTDRDELGRMGQALDTAVGNLRGLVATLATSADAVAASSEELSASSAQIAASAEETSTQSGVVSSAAEEVSQSVQTVAAGAEQMGASIREIAANAAEASEVASRAVTAAETTTATVNKLGESSAEIGAVVKVITSIAEQTNLLALNATIEAARAGEAGKGFAVVANEVKELAQETAKATEDIARRVQAIQGDTGAAVSAIEEISTIVGQIADRQTTIASAVEEQTATTQEMSRSVTEAAGGTTEIARNITGVSGAAESTTQALTQTRVAVDDLSRMAAELRTTVGSFTY</sequence>
<protein>
    <submittedName>
        <fullName evidence="9">Methyl-accepting chemotaxis protein</fullName>
    </submittedName>
</protein>
<dbReference type="Proteomes" id="UP000541969">
    <property type="component" value="Unassembled WGS sequence"/>
</dbReference>
<proteinExistence type="inferred from homology"/>
<dbReference type="PROSITE" id="PS50885">
    <property type="entry name" value="HAMP"/>
    <property type="match status" value="1"/>
</dbReference>
<dbReference type="Gene3D" id="1.10.287.950">
    <property type="entry name" value="Methyl-accepting chemotaxis protein"/>
    <property type="match status" value="1"/>
</dbReference>
<dbReference type="Pfam" id="PF12729">
    <property type="entry name" value="4HB_MCP_1"/>
    <property type="match status" value="1"/>
</dbReference>
<keyword evidence="2 6" id="KW-1133">Transmembrane helix</keyword>
<dbReference type="InterPro" id="IPR004089">
    <property type="entry name" value="MCPsignal_dom"/>
</dbReference>
<evidence type="ECO:0000259" key="7">
    <source>
        <dbReference type="PROSITE" id="PS50111"/>
    </source>
</evidence>
<feature type="domain" description="Methyl-accepting transducer" evidence="7">
    <location>
        <begin position="287"/>
        <end position="516"/>
    </location>
</feature>
<dbReference type="PRINTS" id="PR00260">
    <property type="entry name" value="CHEMTRNSDUCR"/>
</dbReference>
<keyword evidence="3 5" id="KW-0807">Transducer</keyword>
<dbReference type="GO" id="GO:0004888">
    <property type="term" value="F:transmembrane signaling receptor activity"/>
    <property type="evidence" value="ECO:0007669"/>
    <property type="project" value="InterPro"/>
</dbReference>
<dbReference type="GO" id="GO:0006935">
    <property type="term" value="P:chemotaxis"/>
    <property type="evidence" value="ECO:0007669"/>
    <property type="project" value="InterPro"/>
</dbReference>
<dbReference type="PANTHER" id="PTHR32089">
    <property type="entry name" value="METHYL-ACCEPTING CHEMOTAXIS PROTEIN MCPB"/>
    <property type="match status" value="1"/>
</dbReference>
<dbReference type="Pfam" id="PF00672">
    <property type="entry name" value="HAMP"/>
    <property type="match status" value="1"/>
</dbReference>
<accession>A0A853CDW2</accession>
<dbReference type="Pfam" id="PF00015">
    <property type="entry name" value="MCPsignal"/>
    <property type="match status" value="1"/>
</dbReference>
<dbReference type="EMBL" id="JACBZT010000001">
    <property type="protein sequence ID" value="NYJ05341.1"/>
    <property type="molecule type" value="Genomic_DNA"/>
</dbReference>
<name>A0A853CDW2_9ACTN</name>
<evidence type="ECO:0000256" key="3">
    <source>
        <dbReference type="ARBA" id="ARBA00023224"/>
    </source>
</evidence>
<evidence type="ECO:0000256" key="2">
    <source>
        <dbReference type="ARBA" id="ARBA00022989"/>
    </source>
</evidence>
<organism evidence="9 10">
    <name type="scientific">Petropleomorpha daqingensis</name>
    <dbReference type="NCBI Taxonomy" id="2026353"/>
    <lineage>
        <taxon>Bacteria</taxon>
        <taxon>Bacillati</taxon>
        <taxon>Actinomycetota</taxon>
        <taxon>Actinomycetes</taxon>
        <taxon>Geodermatophilales</taxon>
        <taxon>Geodermatophilaceae</taxon>
        <taxon>Petropleomorpha</taxon>
    </lineage>
</organism>
<dbReference type="GO" id="GO:0016020">
    <property type="term" value="C:membrane"/>
    <property type="evidence" value="ECO:0007669"/>
    <property type="project" value="InterPro"/>
</dbReference>
<evidence type="ECO:0000256" key="4">
    <source>
        <dbReference type="ARBA" id="ARBA00029447"/>
    </source>
</evidence>
<evidence type="ECO:0000313" key="9">
    <source>
        <dbReference type="EMBL" id="NYJ05341.1"/>
    </source>
</evidence>
<dbReference type="SMART" id="SM00304">
    <property type="entry name" value="HAMP"/>
    <property type="match status" value="1"/>
</dbReference>
<dbReference type="CDD" id="cd06225">
    <property type="entry name" value="HAMP"/>
    <property type="match status" value="1"/>
</dbReference>
<evidence type="ECO:0000259" key="8">
    <source>
        <dbReference type="PROSITE" id="PS50885"/>
    </source>
</evidence>
<dbReference type="SUPFAM" id="SSF58104">
    <property type="entry name" value="Methyl-accepting chemotaxis protein (MCP) signaling domain"/>
    <property type="match status" value="1"/>
</dbReference>
<dbReference type="InterPro" id="IPR003660">
    <property type="entry name" value="HAMP_dom"/>
</dbReference>
<comment type="caution">
    <text evidence="9">The sequence shown here is derived from an EMBL/GenBank/DDBJ whole genome shotgun (WGS) entry which is preliminary data.</text>
</comment>
<evidence type="ECO:0000313" key="10">
    <source>
        <dbReference type="Proteomes" id="UP000541969"/>
    </source>
</evidence>
<evidence type="ECO:0000256" key="6">
    <source>
        <dbReference type="SAM" id="Phobius"/>
    </source>
</evidence>
<keyword evidence="1 6" id="KW-0812">Transmembrane</keyword>
<dbReference type="SMART" id="SM00283">
    <property type="entry name" value="MA"/>
    <property type="match status" value="1"/>
</dbReference>
<dbReference type="GO" id="GO:0007165">
    <property type="term" value="P:signal transduction"/>
    <property type="evidence" value="ECO:0007669"/>
    <property type="project" value="UniProtKB-KW"/>
</dbReference>
<feature type="transmembrane region" description="Helical" evidence="6">
    <location>
        <begin position="208"/>
        <end position="229"/>
    </location>
</feature>
<dbReference type="InterPro" id="IPR024478">
    <property type="entry name" value="HlyB_4HB_MCP"/>
</dbReference>
<dbReference type="PANTHER" id="PTHR32089:SF112">
    <property type="entry name" value="LYSOZYME-LIKE PROTEIN-RELATED"/>
    <property type="match status" value="1"/>
</dbReference>
<feature type="transmembrane region" description="Helical" evidence="6">
    <location>
        <begin position="29"/>
        <end position="51"/>
    </location>
</feature>
<reference evidence="9 10" key="1">
    <citation type="submission" date="2020-07" db="EMBL/GenBank/DDBJ databases">
        <title>Sequencing the genomes of 1000 actinobacteria strains.</title>
        <authorList>
            <person name="Klenk H.-P."/>
        </authorList>
    </citation>
    <scope>NUCLEOTIDE SEQUENCE [LARGE SCALE GENOMIC DNA]</scope>
    <source>
        <strain evidence="9 10">DSM 104001</strain>
    </source>
</reference>
<dbReference type="AlphaFoldDB" id="A0A853CDW2"/>
<feature type="domain" description="HAMP" evidence="8">
    <location>
        <begin position="230"/>
        <end position="282"/>
    </location>
</feature>
<dbReference type="PROSITE" id="PS50111">
    <property type="entry name" value="CHEMOTAXIS_TRANSDUC_2"/>
    <property type="match status" value="1"/>
</dbReference>